<evidence type="ECO:0000313" key="4">
    <source>
        <dbReference type="EMBL" id="MCG4610205.1"/>
    </source>
</evidence>
<dbReference type="InterPro" id="IPR029442">
    <property type="entry name" value="GyrI-like"/>
</dbReference>
<dbReference type="RefSeq" id="WP_237966543.1">
    <property type="nucleotide sequence ID" value="NZ_JAKNHQ010000004.1"/>
</dbReference>
<dbReference type="CDD" id="cd04782">
    <property type="entry name" value="HTH_BltR"/>
    <property type="match status" value="1"/>
</dbReference>
<dbReference type="InterPro" id="IPR047057">
    <property type="entry name" value="MerR_fam"/>
</dbReference>
<reference evidence="4 5" key="1">
    <citation type="submission" date="2022-01" db="EMBL/GenBank/DDBJ databases">
        <title>Collection of gut derived symbiotic bacterial strains cultured from healthy donors.</title>
        <authorList>
            <person name="Lin H."/>
            <person name="Kohout C."/>
            <person name="Waligurski E."/>
            <person name="Pamer E.G."/>
        </authorList>
    </citation>
    <scope>NUCLEOTIDE SEQUENCE [LARGE SCALE GENOMIC DNA]</scope>
    <source>
        <strain evidence="4 5">DFI.7.58</strain>
    </source>
</reference>
<dbReference type="SMART" id="SM00422">
    <property type="entry name" value="HTH_MERR"/>
    <property type="match status" value="1"/>
</dbReference>
<dbReference type="PANTHER" id="PTHR30204">
    <property type="entry name" value="REDOX-CYCLING DRUG-SENSING TRANSCRIPTIONAL ACTIVATOR SOXR"/>
    <property type="match status" value="1"/>
</dbReference>
<dbReference type="InterPro" id="IPR009061">
    <property type="entry name" value="DNA-bd_dom_put_sf"/>
</dbReference>
<dbReference type="Proteomes" id="UP001298681">
    <property type="component" value="Unassembled WGS sequence"/>
</dbReference>
<evidence type="ECO:0000259" key="3">
    <source>
        <dbReference type="PROSITE" id="PS50937"/>
    </source>
</evidence>
<dbReference type="Pfam" id="PF13411">
    <property type="entry name" value="MerR_1"/>
    <property type="match status" value="1"/>
</dbReference>
<proteinExistence type="predicted"/>
<dbReference type="Gene3D" id="1.10.1660.10">
    <property type="match status" value="1"/>
</dbReference>
<evidence type="ECO:0000313" key="5">
    <source>
        <dbReference type="Proteomes" id="UP001298681"/>
    </source>
</evidence>
<dbReference type="InterPro" id="IPR011256">
    <property type="entry name" value="Reg_factor_effector_dom_sf"/>
</dbReference>
<feature type="coiled-coil region" evidence="2">
    <location>
        <begin position="85"/>
        <end position="119"/>
    </location>
</feature>
<gene>
    <name evidence="4" type="ORF">L0P57_04555</name>
</gene>
<dbReference type="InterPro" id="IPR000551">
    <property type="entry name" value="MerR-type_HTH_dom"/>
</dbReference>
<dbReference type="SUPFAM" id="SSF46955">
    <property type="entry name" value="Putative DNA-binding domain"/>
    <property type="match status" value="1"/>
</dbReference>
<keyword evidence="1" id="KW-0238">DNA-binding</keyword>
<dbReference type="EMBL" id="JAKNHQ010000004">
    <property type="protein sequence ID" value="MCG4610205.1"/>
    <property type="molecule type" value="Genomic_DNA"/>
</dbReference>
<keyword evidence="5" id="KW-1185">Reference proteome</keyword>
<comment type="caution">
    <text evidence="4">The sequence shown here is derived from an EMBL/GenBank/DDBJ whole genome shotgun (WGS) entry which is preliminary data.</text>
</comment>
<dbReference type="Pfam" id="PF06445">
    <property type="entry name" value="GyrI-like"/>
    <property type="match status" value="1"/>
</dbReference>
<dbReference type="PANTHER" id="PTHR30204:SF85">
    <property type="entry name" value="MULTIDRUG-EFFLUX TRANSPORTER 2 REGULATOR"/>
    <property type="match status" value="1"/>
</dbReference>
<sequence length="276" mass="32600">MLEKNMKWTFTTGEFAKLCGVSKQTLLYYDRVGIFQPERVLENGYRVYTYLQFETFNVIATLREMGTPIQEIKSYLDRRSPEEFIRLFAQQKRELEETLQNMERILRMMESKIATTQDALQVDETKILLEKQPERRLALSRPMQNWEEQEYLPILTEYLSICNRNNRMQSYSIGTVVRWKALLDGNVTDCTYYFCSQASEDTPPSFLHCRPAGTYVVAYHKGDYDSMTEAYERLAAYIRHHQLSIVPYSYEDDLLDEITNQDSQEYLTKISIPILE</sequence>
<keyword evidence="2" id="KW-0175">Coiled coil</keyword>
<feature type="domain" description="HTH merR-type" evidence="3">
    <location>
        <begin position="9"/>
        <end position="78"/>
    </location>
</feature>
<organism evidence="4 5">
    <name type="scientific">Anaeromassilibacillus senegalensis</name>
    <dbReference type="NCBI Taxonomy" id="1673717"/>
    <lineage>
        <taxon>Bacteria</taxon>
        <taxon>Bacillati</taxon>
        <taxon>Bacillota</taxon>
        <taxon>Clostridia</taxon>
        <taxon>Eubacteriales</taxon>
        <taxon>Acutalibacteraceae</taxon>
        <taxon>Anaeromassilibacillus</taxon>
    </lineage>
</organism>
<evidence type="ECO:0000256" key="2">
    <source>
        <dbReference type="SAM" id="Coils"/>
    </source>
</evidence>
<evidence type="ECO:0000256" key="1">
    <source>
        <dbReference type="ARBA" id="ARBA00023125"/>
    </source>
</evidence>
<name>A0ABS9MHB5_9FIRM</name>
<protein>
    <submittedName>
        <fullName evidence="4">MerR family transcriptional regulator</fullName>
    </submittedName>
</protein>
<dbReference type="PROSITE" id="PS50937">
    <property type="entry name" value="HTH_MERR_2"/>
    <property type="match status" value="1"/>
</dbReference>
<dbReference type="SUPFAM" id="SSF55136">
    <property type="entry name" value="Probable bacterial effector-binding domain"/>
    <property type="match status" value="1"/>
</dbReference>
<accession>A0ABS9MHB5</accession>
<dbReference type="Gene3D" id="3.20.80.10">
    <property type="entry name" value="Regulatory factor, effector binding domain"/>
    <property type="match status" value="1"/>
</dbReference>